<dbReference type="Proteomes" id="UP001500842">
    <property type="component" value="Unassembled WGS sequence"/>
</dbReference>
<dbReference type="PROSITE" id="PS51125">
    <property type="entry name" value="NHL"/>
    <property type="match status" value="2"/>
</dbReference>
<feature type="repeat" description="NHL" evidence="2">
    <location>
        <begin position="220"/>
        <end position="264"/>
    </location>
</feature>
<dbReference type="InterPro" id="IPR011042">
    <property type="entry name" value="6-blade_b-propeller_TolB-like"/>
</dbReference>
<protein>
    <recommendedName>
        <fullName evidence="6">NHL repeat-containing protein</fullName>
    </recommendedName>
</protein>
<gene>
    <name evidence="4" type="ORF">GCM10009788_12920</name>
</gene>
<dbReference type="Gene3D" id="2.120.10.30">
    <property type="entry name" value="TolB, C-terminal domain"/>
    <property type="match status" value="2"/>
</dbReference>
<dbReference type="SUPFAM" id="SSF101898">
    <property type="entry name" value="NHL repeat"/>
    <property type="match status" value="1"/>
</dbReference>
<dbReference type="InterPro" id="IPR050952">
    <property type="entry name" value="TRIM-NHL_E3_ligases"/>
</dbReference>
<reference evidence="4 5" key="1">
    <citation type="journal article" date="2019" name="Int. J. Syst. Evol. Microbiol.">
        <title>The Global Catalogue of Microorganisms (GCM) 10K type strain sequencing project: providing services to taxonomists for standard genome sequencing and annotation.</title>
        <authorList>
            <consortium name="The Broad Institute Genomics Platform"/>
            <consortium name="The Broad Institute Genome Sequencing Center for Infectious Disease"/>
            <person name="Wu L."/>
            <person name="Ma J."/>
        </authorList>
    </citation>
    <scope>NUCLEOTIDE SEQUENCE [LARGE SCALE GENOMIC DNA]</scope>
    <source>
        <strain evidence="4 5">JCM 14942</strain>
    </source>
</reference>
<keyword evidence="1" id="KW-0677">Repeat</keyword>
<evidence type="ECO:0008006" key="6">
    <source>
        <dbReference type="Google" id="ProtNLM"/>
    </source>
</evidence>
<organism evidence="4 5">
    <name type="scientific">Nocardioides humi</name>
    <dbReference type="NCBI Taxonomy" id="449461"/>
    <lineage>
        <taxon>Bacteria</taxon>
        <taxon>Bacillati</taxon>
        <taxon>Actinomycetota</taxon>
        <taxon>Actinomycetes</taxon>
        <taxon>Propionibacteriales</taxon>
        <taxon>Nocardioidaceae</taxon>
        <taxon>Nocardioides</taxon>
    </lineage>
</organism>
<evidence type="ECO:0000256" key="1">
    <source>
        <dbReference type="ARBA" id="ARBA00022737"/>
    </source>
</evidence>
<feature type="chain" id="PRO_5046294328" description="NHL repeat-containing protein" evidence="3">
    <location>
        <begin position="42"/>
        <end position="416"/>
    </location>
</feature>
<sequence length="416" mass="43068">MRMDRADRTGISTVRRRTALAAGVPLALVLTALAPATPASAVTPGQGYQAVRQLVVDGDDDLAVNPATGDVYVVDDNFDRLKRYSAAGALLRSVDLDAAGGVEVGPQGWVYVVDDDRVAILDAGLDLIGHTPVENVGLTDVAVGASGDIYVTDVVDDEVIHYAANGSYVGRWGGSGSGAGQLDNPQSIAVGPGGDVYVGERWNNRVSRFGPGGDFRGTWGQVGTGNGAFQWPIGLATDAQGNVYVADYADGGAQGGRIQVFTATGAYLTSIGSFGNPPFKIFGPRDVDVDPGGQVHVLTTDASASNVVVTFAPAVAATGTGKAKIVKPKGAAKLQGKRIRITLTCVKSGGRCTGVVTVAVKGTTVTKPKSYAVKPGRKKTITVKTTKPGRKVLRKKAVTKAVVTAHGSTRKIKIRR</sequence>
<feature type="signal peptide" evidence="3">
    <location>
        <begin position="1"/>
        <end position="41"/>
    </location>
</feature>
<evidence type="ECO:0000256" key="3">
    <source>
        <dbReference type="SAM" id="SignalP"/>
    </source>
</evidence>
<keyword evidence="5" id="KW-1185">Reference proteome</keyword>
<evidence type="ECO:0000313" key="4">
    <source>
        <dbReference type="EMBL" id="GAA1509964.1"/>
    </source>
</evidence>
<comment type="caution">
    <text evidence="4">The sequence shown here is derived from an EMBL/GenBank/DDBJ whole genome shotgun (WGS) entry which is preliminary data.</text>
</comment>
<dbReference type="PANTHER" id="PTHR24104:SF25">
    <property type="entry name" value="PROTEIN LIN-41"/>
    <property type="match status" value="1"/>
</dbReference>
<name>A0ABN2A2C6_9ACTN</name>
<proteinExistence type="predicted"/>
<accession>A0ABN2A2C6</accession>
<dbReference type="EMBL" id="BAAAOR010000009">
    <property type="protein sequence ID" value="GAA1509964.1"/>
    <property type="molecule type" value="Genomic_DNA"/>
</dbReference>
<dbReference type="RefSeq" id="WP_344111505.1">
    <property type="nucleotide sequence ID" value="NZ_BAAAOR010000009.1"/>
</dbReference>
<dbReference type="Pfam" id="PF01436">
    <property type="entry name" value="NHL"/>
    <property type="match status" value="1"/>
</dbReference>
<evidence type="ECO:0000256" key="2">
    <source>
        <dbReference type="PROSITE-ProRule" id="PRU00504"/>
    </source>
</evidence>
<feature type="repeat" description="NHL" evidence="2">
    <location>
        <begin position="173"/>
        <end position="212"/>
    </location>
</feature>
<dbReference type="PANTHER" id="PTHR24104">
    <property type="entry name" value="E3 UBIQUITIN-PROTEIN LIGASE NHLRC1-RELATED"/>
    <property type="match status" value="1"/>
</dbReference>
<keyword evidence="3" id="KW-0732">Signal</keyword>
<evidence type="ECO:0000313" key="5">
    <source>
        <dbReference type="Proteomes" id="UP001500842"/>
    </source>
</evidence>
<dbReference type="InterPro" id="IPR001258">
    <property type="entry name" value="NHL_repeat"/>
</dbReference>